<proteinExistence type="inferred from homology"/>
<keyword evidence="9" id="KW-1185">Reference proteome</keyword>
<evidence type="ECO:0000256" key="1">
    <source>
        <dbReference type="ARBA" id="ARBA00004141"/>
    </source>
</evidence>
<dbReference type="Gene3D" id="1.10.3730.20">
    <property type="match status" value="1"/>
</dbReference>
<evidence type="ECO:0000256" key="4">
    <source>
        <dbReference type="ARBA" id="ARBA00022989"/>
    </source>
</evidence>
<feature type="transmembrane region" description="Helical" evidence="6">
    <location>
        <begin position="121"/>
        <end position="138"/>
    </location>
</feature>
<name>A0A8J7FSG2_9FLAO</name>
<dbReference type="EMBL" id="JADGIK010000002">
    <property type="protein sequence ID" value="MBF0596802.1"/>
    <property type="molecule type" value="Genomic_DNA"/>
</dbReference>
<dbReference type="PANTHER" id="PTHR32322">
    <property type="entry name" value="INNER MEMBRANE TRANSPORTER"/>
    <property type="match status" value="1"/>
</dbReference>
<keyword evidence="5 6" id="KW-0472">Membrane</keyword>
<feature type="domain" description="EamA" evidence="7">
    <location>
        <begin position="4"/>
        <end position="137"/>
    </location>
</feature>
<protein>
    <submittedName>
        <fullName evidence="8">DMT family transporter</fullName>
    </submittedName>
</protein>
<dbReference type="GO" id="GO:0016020">
    <property type="term" value="C:membrane"/>
    <property type="evidence" value="ECO:0007669"/>
    <property type="project" value="UniProtKB-SubCell"/>
</dbReference>
<dbReference type="InterPro" id="IPR037185">
    <property type="entry name" value="EmrE-like"/>
</dbReference>
<feature type="transmembrane region" description="Helical" evidence="6">
    <location>
        <begin position="210"/>
        <end position="233"/>
    </location>
</feature>
<reference evidence="8" key="1">
    <citation type="submission" date="2020-10" db="EMBL/GenBank/DDBJ databases">
        <authorList>
            <person name="Lu T."/>
            <person name="Wang Q."/>
            <person name="Han X."/>
        </authorList>
    </citation>
    <scope>NUCLEOTIDE SEQUENCE</scope>
    <source>
        <strain evidence="8">WQ 117</strain>
    </source>
</reference>
<evidence type="ECO:0000256" key="5">
    <source>
        <dbReference type="ARBA" id="ARBA00023136"/>
    </source>
</evidence>
<dbReference type="Pfam" id="PF00892">
    <property type="entry name" value="EamA"/>
    <property type="match status" value="2"/>
</dbReference>
<feature type="transmembrane region" description="Helical" evidence="6">
    <location>
        <begin position="240"/>
        <end position="260"/>
    </location>
</feature>
<feature type="transmembrane region" description="Helical" evidence="6">
    <location>
        <begin position="37"/>
        <end position="54"/>
    </location>
</feature>
<dbReference type="Proteomes" id="UP000608754">
    <property type="component" value="Unassembled WGS sequence"/>
</dbReference>
<comment type="subcellular location">
    <subcellularLocation>
        <location evidence="1">Membrane</location>
        <topology evidence="1">Multi-pass membrane protein</topology>
    </subcellularLocation>
</comment>
<keyword evidence="4 6" id="KW-1133">Transmembrane helix</keyword>
<feature type="transmembrane region" description="Helical" evidence="6">
    <location>
        <begin position="66"/>
        <end position="87"/>
    </location>
</feature>
<dbReference type="RefSeq" id="WP_194182325.1">
    <property type="nucleotide sequence ID" value="NZ_JADGIK010000002.1"/>
</dbReference>
<feature type="transmembrane region" description="Helical" evidence="6">
    <location>
        <begin position="93"/>
        <end position="114"/>
    </location>
</feature>
<comment type="caution">
    <text evidence="8">The sequence shown here is derived from an EMBL/GenBank/DDBJ whole genome shotgun (WGS) entry which is preliminary data.</text>
</comment>
<comment type="similarity">
    <text evidence="2">Belongs to the EamA transporter family.</text>
</comment>
<dbReference type="InterPro" id="IPR000620">
    <property type="entry name" value="EamA_dom"/>
</dbReference>
<dbReference type="AlphaFoldDB" id="A0A8J7FSG2"/>
<evidence type="ECO:0000313" key="8">
    <source>
        <dbReference type="EMBL" id="MBF0596802.1"/>
    </source>
</evidence>
<feature type="transmembrane region" description="Helical" evidence="6">
    <location>
        <begin position="150"/>
        <end position="168"/>
    </location>
</feature>
<feature type="transmembrane region" description="Helical" evidence="6">
    <location>
        <begin position="7"/>
        <end position="25"/>
    </location>
</feature>
<dbReference type="InterPro" id="IPR050638">
    <property type="entry name" value="AA-Vitamin_Transporters"/>
</dbReference>
<evidence type="ECO:0000313" key="9">
    <source>
        <dbReference type="Proteomes" id="UP000608754"/>
    </source>
</evidence>
<sequence>MKFKGYALGLLSSISYGLIPLFILPIKQANFSLDKTLFYRFLFSALIVGVYLLIKRENIKIEIKQIPILIVLGILYGISADALFLGYDYLSAGIASTLLFVYPLIVAVIMAILFKEKISKSTILAIGFVLAGIFMLSFKDGTFEFNPIGLGIIFISALAYSSFIIIVNKSSAQRIKGFPMSFYSFLFTTIYYGIKLWFKKESFTLPSIDLAYNFFTFAFVTTVISSIALIYAIKEIGSTATSILGASEPVVAVGVSVILFGENFSLSLAIGISLIIFGVILNVIGDQLEKRKLLKT</sequence>
<evidence type="ECO:0000256" key="2">
    <source>
        <dbReference type="ARBA" id="ARBA00007362"/>
    </source>
</evidence>
<dbReference type="PANTHER" id="PTHR32322:SF2">
    <property type="entry name" value="EAMA DOMAIN-CONTAINING PROTEIN"/>
    <property type="match status" value="1"/>
</dbReference>
<feature type="transmembrane region" description="Helical" evidence="6">
    <location>
        <begin position="266"/>
        <end position="285"/>
    </location>
</feature>
<evidence type="ECO:0000256" key="6">
    <source>
        <dbReference type="SAM" id="Phobius"/>
    </source>
</evidence>
<feature type="domain" description="EamA" evidence="7">
    <location>
        <begin position="149"/>
        <end position="283"/>
    </location>
</feature>
<keyword evidence="3 6" id="KW-0812">Transmembrane</keyword>
<organism evidence="8 9">
    <name type="scientific">Faecalibacter rhinopitheci</name>
    <dbReference type="NCBI Taxonomy" id="2779678"/>
    <lineage>
        <taxon>Bacteria</taxon>
        <taxon>Pseudomonadati</taxon>
        <taxon>Bacteroidota</taxon>
        <taxon>Flavobacteriia</taxon>
        <taxon>Flavobacteriales</taxon>
        <taxon>Weeksellaceae</taxon>
        <taxon>Faecalibacter</taxon>
    </lineage>
</organism>
<evidence type="ECO:0000256" key="3">
    <source>
        <dbReference type="ARBA" id="ARBA00022692"/>
    </source>
</evidence>
<accession>A0A8J7FSG2</accession>
<evidence type="ECO:0000259" key="7">
    <source>
        <dbReference type="Pfam" id="PF00892"/>
    </source>
</evidence>
<dbReference type="SUPFAM" id="SSF103481">
    <property type="entry name" value="Multidrug resistance efflux transporter EmrE"/>
    <property type="match status" value="2"/>
</dbReference>
<gene>
    <name evidence="8" type="ORF">IM532_04955</name>
</gene>
<feature type="transmembrane region" description="Helical" evidence="6">
    <location>
        <begin position="180"/>
        <end position="198"/>
    </location>
</feature>